<comment type="caution">
    <text evidence="1">The sequence shown here is derived from an EMBL/GenBank/DDBJ whole genome shotgun (WGS) entry which is preliminary data.</text>
</comment>
<evidence type="ECO:0000313" key="2">
    <source>
        <dbReference type="Proteomes" id="UP000531594"/>
    </source>
</evidence>
<dbReference type="AlphaFoldDB" id="A0A7X0HV21"/>
<name>A0A7X0HV21_9BACI</name>
<dbReference type="RefSeq" id="WP_184527460.1">
    <property type="nucleotide sequence ID" value="NZ_JACHGK010000011.1"/>
</dbReference>
<dbReference type="Proteomes" id="UP000531594">
    <property type="component" value="Unassembled WGS sequence"/>
</dbReference>
<dbReference type="EMBL" id="JACHGK010000011">
    <property type="protein sequence ID" value="MBB6446447.1"/>
    <property type="molecule type" value="Genomic_DNA"/>
</dbReference>
<proteinExistence type="predicted"/>
<organism evidence="1 2">
    <name type="scientific">Bacillus benzoevorans</name>
    <dbReference type="NCBI Taxonomy" id="1456"/>
    <lineage>
        <taxon>Bacteria</taxon>
        <taxon>Bacillati</taxon>
        <taxon>Bacillota</taxon>
        <taxon>Bacilli</taxon>
        <taxon>Bacillales</taxon>
        <taxon>Bacillaceae</taxon>
        <taxon>Bacillus</taxon>
    </lineage>
</organism>
<accession>A0A7X0HV21</accession>
<gene>
    <name evidence="1" type="ORF">HNR53_003106</name>
</gene>
<sequence length="48" mass="5582">MMAMYIALKIMDGSQDYEYVFGISLYKRYQDDVDAILVAEGKQSLIKR</sequence>
<reference evidence="1 2" key="1">
    <citation type="submission" date="2020-08" db="EMBL/GenBank/DDBJ databases">
        <title>Genomic Encyclopedia of Type Strains, Phase IV (KMG-IV): sequencing the most valuable type-strain genomes for metagenomic binning, comparative biology and taxonomic classification.</title>
        <authorList>
            <person name="Goeker M."/>
        </authorList>
    </citation>
    <scope>NUCLEOTIDE SEQUENCE [LARGE SCALE GENOMIC DNA]</scope>
    <source>
        <strain evidence="1 2">DSM 5391</strain>
    </source>
</reference>
<keyword evidence="2" id="KW-1185">Reference proteome</keyword>
<protein>
    <submittedName>
        <fullName evidence="1">Uncharacterized protein</fullName>
    </submittedName>
</protein>
<evidence type="ECO:0000313" key="1">
    <source>
        <dbReference type="EMBL" id="MBB6446447.1"/>
    </source>
</evidence>